<dbReference type="EMBL" id="QHKS01000012">
    <property type="protein sequence ID" value="RDK01049.1"/>
    <property type="molecule type" value="Genomic_DNA"/>
</dbReference>
<evidence type="ECO:0000256" key="6">
    <source>
        <dbReference type="ARBA" id="ARBA00023125"/>
    </source>
</evidence>
<evidence type="ECO:0000256" key="2">
    <source>
        <dbReference type="ARBA" id="ARBA00022670"/>
    </source>
</evidence>
<keyword evidence="6" id="KW-0238">DNA-binding</keyword>
<keyword evidence="10" id="KW-1185">Reference proteome</keyword>
<keyword evidence="5" id="KW-0190">Covalent protein-DNA linkage</keyword>
<comment type="caution">
    <text evidence="9">The sequence shown here is derived from an EMBL/GenBank/DDBJ whole genome shotgun (WGS) entry which is preliminary data.</text>
</comment>
<protein>
    <recommendedName>
        <fullName evidence="8">Abasic site processing protein</fullName>
        <ecNumber evidence="8">3.4.-.-</ecNumber>
    </recommendedName>
</protein>
<comment type="similarity">
    <text evidence="1 8">Belongs to the SOS response-associated peptidase family.</text>
</comment>
<name>A0A370N608_9BURK</name>
<dbReference type="InterPro" id="IPR003738">
    <property type="entry name" value="SRAP"/>
</dbReference>
<evidence type="ECO:0000313" key="9">
    <source>
        <dbReference type="EMBL" id="RDK01049.1"/>
    </source>
</evidence>
<gene>
    <name evidence="9" type="ORF">DLM46_19810</name>
</gene>
<dbReference type="GO" id="GO:0008233">
    <property type="term" value="F:peptidase activity"/>
    <property type="evidence" value="ECO:0007669"/>
    <property type="project" value="UniProtKB-KW"/>
</dbReference>
<evidence type="ECO:0000256" key="5">
    <source>
        <dbReference type="ARBA" id="ARBA00023124"/>
    </source>
</evidence>
<dbReference type="OrthoDB" id="6192129at2"/>
<dbReference type="PANTHER" id="PTHR13604">
    <property type="entry name" value="DC12-RELATED"/>
    <property type="match status" value="1"/>
</dbReference>
<dbReference type="GO" id="GO:0003697">
    <property type="term" value="F:single-stranded DNA binding"/>
    <property type="evidence" value="ECO:0007669"/>
    <property type="project" value="InterPro"/>
</dbReference>
<dbReference type="PANTHER" id="PTHR13604:SF0">
    <property type="entry name" value="ABASIC SITE PROCESSING PROTEIN HMCES"/>
    <property type="match status" value="1"/>
</dbReference>
<dbReference type="Proteomes" id="UP000254875">
    <property type="component" value="Unassembled WGS sequence"/>
</dbReference>
<organism evidence="9 10">
    <name type="scientific">Paraburkholderia lacunae</name>
    <dbReference type="NCBI Taxonomy" id="2211104"/>
    <lineage>
        <taxon>Bacteria</taxon>
        <taxon>Pseudomonadati</taxon>
        <taxon>Pseudomonadota</taxon>
        <taxon>Betaproteobacteria</taxon>
        <taxon>Burkholderiales</taxon>
        <taxon>Burkholderiaceae</taxon>
        <taxon>Paraburkholderia</taxon>
    </lineage>
</organism>
<dbReference type="GO" id="GO:0006508">
    <property type="term" value="P:proteolysis"/>
    <property type="evidence" value="ECO:0007669"/>
    <property type="project" value="UniProtKB-KW"/>
</dbReference>
<keyword evidence="7" id="KW-0456">Lyase</keyword>
<evidence type="ECO:0000256" key="4">
    <source>
        <dbReference type="ARBA" id="ARBA00022801"/>
    </source>
</evidence>
<evidence type="ECO:0000256" key="7">
    <source>
        <dbReference type="ARBA" id="ARBA00023239"/>
    </source>
</evidence>
<proteinExistence type="inferred from homology"/>
<keyword evidence="2 8" id="KW-0645">Protease</keyword>
<evidence type="ECO:0000256" key="1">
    <source>
        <dbReference type="ARBA" id="ARBA00008136"/>
    </source>
</evidence>
<dbReference type="EC" id="3.4.-.-" evidence="8"/>
<sequence length="242" mass="26709">MLERCAFEALCVHVRENIMCVRYVRTGSGPGYVAPFSTDNGQSLERLDIYSPTWNAAPGTRQLVIYPDCIIRSLNWGCRPPGFVPLRLPKIVTSRAENVAYSPFLKALWRSGRVIVPADSWYEWIGTDDGVRQPYAILPKRSGPLFLAGVANLQPDNEAHDDDGFIVITSAARSGLFDVHGRSPLIFAVDAARKWLDPAASAREIEDIARNGAVPAEEFEWFQVSPAVNRVGNDGAELVKPV</sequence>
<accession>A0A370N608</accession>
<dbReference type="GO" id="GO:0016829">
    <property type="term" value="F:lyase activity"/>
    <property type="evidence" value="ECO:0007669"/>
    <property type="project" value="UniProtKB-KW"/>
</dbReference>
<dbReference type="GO" id="GO:0106300">
    <property type="term" value="P:protein-DNA covalent cross-linking repair"/>
    <property type="evidence" value="ECO:0007669"/>
    <property type="project" value="InterPro"/>
</dbReference>
<reference evidence="10" key="1">
    <citation type="submission" date="2018-05" db="EMBL/GenBank/DDBJ databases">
        <authorList>
            <person name="Feng T."/>
        </authorList>
    </citation>
    <scope>NUCLEOTIDE SEQUENCE [LARGE SCALE GENOMIC DNA]</scope>
    <source>
        <strain evidence="10">S27</strain>
    </source>
</reference>
<keyword evidence="4 8" id="KW-0378">Hydrolase</keyword>
<dbReference type="AlphaFoldDB" id="A0A370N608"/>
<evidence type="ECO:0000313" key="10">
    <source>
        <dbReference type="Proteomes" id="UP000254875"/>
    </source>
</evidence>
<dbReference type="Pfam" id="PF02586">
    <property type="entry name" value="SRAP"/>
    <property type="match status" value="1"/>
</dbReference>
<dbReference type="Gene3D" id="3.90.1680.10">
    <property type="entry name" value="SOS response associated peptidase-like"/>
    <property type="match status" value="1"/>
</dbReference>
<dbReference type="InterPro" id="IPR036590">
    <property type="entry name" value="SRAP-like"/>
</dbReference>
<keyword evidence="3" id="KW-0227">DNA damage</keyword>
<dbReference type="SUPFAM" id="SSF143081">
    <property type="entry name" value="BB1717-like"/>
    <property type="match status" value="1"/>
</dbReference>
<evidence type="ECO:0000256" key="3">
    <source>
        <dbReference type="ARBA" id="ARBA00022763"/>
    </source>
</evidence>
<evidence type="ECO:0000256" key="8">
    <source>
        <dbReference type="RuleBase" id="RU364100"/>
    </source>
</evidence>